<dbReference type="GO" id="GO:0006261">
    <property type="term" value="P:DNA-templated DNA replication"/>
    <property type="evidence" value="ECO:0007669"/>
    <property type="project" value="TreeGrafter"/>
</dbReference>
<feature type="domain" description="AAA+ ATPase" evidence="1">
    <location>
        <begin position="9"/>
        <end position="154"/>
    </location>
</feature>
<accession>A0A1L7D5Z1</accession>
<dbReference type="AlphaFoldDB" id="A0A1L7D5Z1"/>
<dbReference type="Gene3D" id="3.40.50.300">
    <property type="entry name" value="P-loop containing nucleotide triphosphate hydrolases"/>
    <property type="match status" value="1"/>
</dbReference>
<dbReference type="InterPro" id="IPR027417">
    <property type="entry name" value="P-loop_NTPase"/>
</dbReference>
<dbReference type="SMART" id="SM00382">
    <property type="entry name" value="AAA"/>
    <property type="match status" value="1"/>
</dbReference>
<gene>
    <name evidence="2" type="ORF">CPHO_01245</name>
</gene>
<dbReference type="KEGG" id="cpho:CPHO_01245"/>
<keyword evidence="3" id="KW-1185">Reference proteome</keyword>
<dbReference type="PANTHER" id="PTHR11669:SF8">
    <property type="entry name" value="DNA POLYMERASE III SUBUNIT DELTA"/>
    <property type="match status" value="1"/>
</dbReference>
<organism evidence="2 3">
    <name type="scientific">Corynebacterium phocae</name>
    <dbReference type="NCBI Taxonomy" id="161895"/>
    <lineage>
        <taxon>Bacteria</taxon>
        <taxon>Bacillati</taxon>
        <taxon>Actinomycetota</taxon>
        <taxon>Actinomycetes</taxon>
        <taxon>Mycobacteriales</taxon>
        <taxon>Corynebacteriaceae</taxon>
        <taxon>Corynebacterium</taxon>
    </lineage>
</organism>
<dbReference type="InterPro" id="IPR050238">
    <property type="entry name" value="DNA_Rep/Repair_Clamp_Loader"/>
</dbReference>
<evidence type="ECO:0000259" key="1">
    <source>
        <dbReference type="SMART" id="SM00382"/>
    </source>
</evidence>
<dbReference type="EMBL" id="CP009249">
    <property type="protein sequence ID" value="APT93586.1"/>
    <property type="molecule type" value="Genomic_DNA"/>
</dbReference>
<name>A0A1L7D5Z1_9CORY</name>
<dbReference type="NCBIfam" id="NF005926">
    <property type="entry name" value="PRK07940.1"/>
    <property type="match status" value="1"/>
</dbReference>
<dbReference type="InterPro" id="IPR003593">
    <property type="entry name" value="AAA+_ATPase"/>
</dbReference>
<sequence>MEGSDPRAMTHSWLFTGPPGSGRSTTALYFAAAIMCPVEPGLGCGNCESCVGIIKHGRHTDLVFIEPQELSISVDSVRNVVESAARRPTVAPWRVIIFDNADRLSNSAANALLKTVEEPTASTVMIMCAPSDDPQDFSQTLRSRCRHLYIPTPTVDDIVAQLVSEGFAEKDSRLAAVTSLRHIGRARKLVSTPEIQQRRAMSINLAEDIFCGSGGFAAVGRLVKNVEKMAKESHKEADAAEVDKLRVAFGAGGRGRGTAKAKDGMETAVKELEKKQKTRGTRRVRDQLDLVLVDLAGIYRDALMLKVGAQVELVHPDFAGLSGELAAKVTEDGLLACQDAIHTCRLRIEQNVSPAIAFDGLVGRLRLACGTG</sequence>
<dbReference type="Proteomes" id="UP000185491">
    <property type="component" value="Chromosome"/>
</dbReference>
<dbReference type="SUPFAM" id="SSF52540">
    <property type="entry name" value="P-loop containing nucleoside triphosphate hydrolases"/>
    <property type="match status" value="1"/>
</dbReference>
<evidence type="ECO:0000313" key="3">
    <source>
        <dbReference type="Proteomes" id="UP000185491"/>
    </source>
</evidence>
<protein>
    <submittedName>
        <fullName evidence="2">DNA polymerase III subunit delta</fullName>
    </submittedName>
</protein>
<reference evidence="2 3" key="1">
    <citation type="submission" date="2014-08" db="EMBL/GenBank/DDBJ databases">
        <title>Complete genome sequence of Corynebacterium phocae M408/89/1(T)(=DSM 44612(T)), isolated from the common seal (Phoca vitulina).</title>
        <authorList>
            <person name="Ruckert C."/>
            <person name="Albersmeier A."/>
            <person name="Winkler A."/>
            <person name="Kalinowski J."/>
        </authorList>
    </citation>
    <scope>NUCLEOTIDE SEQUENCE [LARGE SCALE GENOMIC DNA]</scope>
    <source>
        <strain evidence="2 3">M408/89/1</strain>
    </source>
</reference>
<dbReference type="Pfam" id="PF13177">
    <property type="entry name" value="DNA_pol3_delta2"/>
    <property type="match status" value="1"/>
</dbReference>
<evidence type="ECO:0000313" key="2">
    <source>
        <dbReference type="EMBL" id="APT93586.1"/>
    </source>
</evidence>
<proteinExistence type="predicted"/>
<dbReference type="STRING" id="161895.CPHO_01245"/>
<dbReference type="PANTHER" id="PTHR11669">
    <property type="entry name" value="REPLICATION FACTOR C / DNA POLYMERASE III GAMMA-TAU SUBUNIT"/>
    <property type="match status" value="1"/>
</dbReference>